<feature type="region of interest" description="Disordered" evidence="2">
    <location>
        <begin position="209"/>
        <end position="257"/>
    </location>
</feature>
<dbReference type="SUPFAM" id="SSF53098">
    <property type="entry name" value="Ribonuclease H-like"/>
    <property type="match status" value="1"/>
</dbReference>
<name>A0AAE1LSV3_9NEOP</name>
<dbReference type="Proteomes" id="UP001219518">
    <property type="component" value="Unassembled WGS sequence"/>
</dbReference>
<dbReference type="EMBL" id="JAHWGI010001376">
    <property type="protein sequence ID" value="KAK3929122.1"/>
    <property type="molecule type" value="Genomic_DNA"/>
</dbReference>
<evidence type="ECO:0008006" key="9">
    <source>
        <dbReference type="Google" id="ProtNLM"/>
    </source>
</evidence>
<evidence type="ECO:0000256" key="3">
    <source>
        <dbReference type="SAM" id="Phobius"/>
    </source>
</evidence>
<keyword evidence="8" id="KW-1185">Reference proteome</keyword>
<organism evidence="7 8">
    <name type="scientific">Frankliniella fusca</name>
    <dbReference type="NCBI Taxonomy" id="407009"/>
    <lineage>
        <taxon>Eukaryota</taxon>
        <taxon>Metazoa</taxon>
        <taxon>Ecdysozoa</taxon>
        <taxon>Arthropoda</taxon>
        <taxon>Hexapoda</taxon>
        <taxon>Insecta</taxon>
        <taxon>Pterygota</taxon>
        <taxon>Neoptera</taxon>
        <taxon>Paraneoptera</taxon>
        <taxon>Thysanoptera</taxon>
        <taxon>Terebrantia</taxon>
        <taxon>Thripoidea</taxon>
        <taxon>Thripidae</taxon>
        <taxon>Frankliniella</taxon>
    </lineage>
</organism>
<comment type="caution">
    <text evidence="7">The sequence shown here is derived from an EMBL/GenBank/DDBJ whole genome shotgun (WGS) entry which is preliminary data.</text>
</comment>
<dbReference type="PROSITE" id="PS50175">
    <property type="entry name" value="ASP_PROT_RETROV"/>
    <property type="match status" value="1"/>
</dbReference>
<dbReference type="GO" id="GO:0042575">
    <property type="term" value="C:DNA polymerase complex"/>
    <property type="evidence" value="ECO:0007669"/>
    <property type="project" value="UniProtKB-ARBA"/>
</dbReference>
<dbReference type="GO" id="GO:0004190">
    <property type="term" value="F:aspartic-type endopeptidase activity"/>
    <property type="evidence" value="ECO:0007669"/>
    <property type="project" value="InterPro"/>
</dbReference>
<dbReference type="SUPFAM" id="SSF56672">
    <property type="entry name" value="DNA/RNA polymerases"/>
    <property type="match status" value="1"/>
</dbReference>
<evidence type="ECO:0000259" key="5">
    <source>
        <dbReference type="PROSITE" id="PS50878"/>
    </source>
</evidence>
<keyword evidence="3" id="KW-1133">Transmembrane helix</keyword>
<gene>
    <name evidence="7" type="ORF">KUF71_017608</name>
</gene>
<dbReference type="PROSITE" id="PS50878">
    <property type="entry name" value="RT_POL"/>
    <property type="match status" value="1"/>
</dbReference>
<dbReference type="InterPro" id="IPR012337">
    <property type="entry name" value="RNaseH-like_sf"/>
</dbReference>
<keyword evidence="3" id="KW-0812">Transmembrane</keyword>
<dbReference type="Gene3D" id="2.40.70.10">
    <property type="entry name" value="Acid Proteases"/>
    <property type="match status" value="1"/>
</dbReference>
<feature type="domain" description="Reverse transcriptase" evidence="5">
    <location>
        <begin position="560"/>
        <end position="781"/>
    </location>
</feature>
<dbReference type="GO" id="GO:0015074">
    <property type="term" value="P:DNA integration"/>
    <property type="evidence" value="ECO:0007669"/>
    <property type="project" value="InterPro"/>
</dbReference>
<dbReference type="Gene3D" id="3.30.70.270">
    <property type="match status" value="1"/>
</dbReference>
<dbReference type="InterPro" id="IPR043502">
    <property type="entry name" value="DNA/RNA_pol_sf"/>
</dbReference>
<dbReference type="InterPro" id="IPR001995">
    <property type="entry name" value="Peptidase_A2_cat"/>
</dbReference>
<evidence type="ECO:0000259" key="6">
    <source>
        <dbReference type="PROSITE" id="PS50994"/>
    </source>
</evidence>
<dbReference type="CDD" id="cd01647">
    <property type="entry name" value="RT_LTR"/>
    <property type="match status" value="1"/>
</dbReference>
<evidence type="ECO:0000313" key="7">
    <source>
        <dbReference type="EMBL" id="KAK3929122.1"/>
    </source>
</evidence>
<dbReference type="InterPro" id="IPR000477">
    <property type="entry name" value="RT_dom"/>
</dbReference>
<sequence>MADENPPPQVVVVNPPNYNGATTFDPAVMSLSAWFALFNEFCMLRNVDPEPPAPAGDAHPPHNVRRALFLSSVGARAFQILYAACLPRTPHDFSIPYLLALLETRFQPTGLVRTNRLNFSRRDQKPNETLEEYVGALQTLAVNCNFGARWDEELLDRLVSGLRSQEAVTELLKQDPTTFAQAVTIVSQVLTAHEQARWIAQQQIHRLSWQNTKQTKKKKNQDQSKGQNNRRQDQRADQGASKQSPPQKQKQTGKCYRCGRDHEPRTCPIRSWTCNKCNLVGHLAHMCKTKPQRVHQLETTAKEAPVNPPKAEVKSLRRTPNPSVDQEVDNMFASFVVDPHFIVLAIATLCAISFVLFYELLARANNQVFMIAIGAISNAPPLFVTLSLESIPVKFEIDTGAGVTVMSIDTFKSIFPFYEILPSTVKLSALSGPVTNTGYVNLKVKYQNVVHKLNLITVDHSSSFNPLLGRDWLDTLLPHWRQIINVSCSISTLQSTQIPSLDQIKKLFPRPFNTEANSVIEGFTAKLVLQKNARPIFARAYPLPYGMEEPVSKVLDKMEADGKAIRVRIADWASPALAVPKKDGSIRYVADFKRTINPQLRVDFYPLPTPEQVFATLANGQFFTSLDLSDAYTQLNLDSESQELCVINTHKGLYKITRLIYGVSSAAAIFQSTMDQILTDITGVICYLDNILIKVLFSLFSFWGCIPSVIVSDNGPPFQSKEFADFLTKFNILLKHTPVYHPASNGLAERGVAIAKKALEKMSLEVEGLMHQWRRWSAAAILVHLVARFPAVKRVQKVNQGLEDKLLRVVDKFESGKAALTRDVASLTQRLVDAHFNVSRFQEENKRYRNDWNVAIQFLQCRPSNFVSQKFEQLPTELQHKVRTPMASKRCPSESSCPPAKVERKTIKVPIPRFPLTAMVYSVNKAPSEKDMSDEEREIGEGNPPVDIVSAAILAKILEERERVRHLKKHFSTGSCSSLLKVDANTQIVTYLSATPQTALL</sequence>
<keyword evidence="1" id="KW-0378">Hydrolase</keyword>
<dbReference type="PANTHER" id="PTHR37984">
    <property type="entry name" value="PROTEIN CBG26694"/>
    <property type="match status" value="1"/>
</dbReference>
<proteinExistence type="predicted"/>
<dbReference type="InterPro" id="IPR043128">
    <property type="entry name" value="Rev_trsase/Diguanyl_cyclase"/>
</dbReference>
<dbReference type="Gene3D" id="3.30.420.10">
    <property type="entry name" value="Ribonuclease H-like superfamily/Ribonuclease H"/>
    <property type="match status" value="1"/>
</dbReference>
<evidence type="ECO:0000313" key="8">
    <source>
        <dbReference type="Proteomes" id="UP001219518"/>
    </source>
</evidence>
<evidence type="ECO:0000256" key="2">
    <source>
        <dbReference type="SAM" id="MobiDB-lite"/>
    </source>
</evidence>
<dbReference type="PANTHER" id="PTHR37984:SF13">
    <property type="entry name" value="RIBONUCLEASE H"/>
    <property type="match status" value="1"/>
</dbReference>
<feature type="compositionally biased region" description="Low complexity" evidence="2">
    <location>
        <begin position="237"/>
        <end position="250"/>
    </location>
</feature>
<dbReference type="AlphaFoldDB" id="A0AAE1LSV3"/>
<dbReference type="InterPro" id="IPR001584">
    <property type="entry name" value="Integrase_cat-core"/>
</dbReference>
<accession>A0AAE1LSV3</accession>
<dbReference type="GO" id="GO:0003676">
    <property type="term" value="F:nucleic acid binding"/>
    <property type="evidence" value="ECO:0007669"/>
    <property type="project" value="InterPro"/>
</dbReference>
<reference evidence="7" key="2">
    <citation type="journal article" date="2023" name="BMC Genomics">
        <title>Pest status, molecular evolution, and epigenetic factors derived from the genome assembly of Frankliniella fusca, a thysanopteran phytovirus vector.</title>
        <authorList>
            <person name="Catto M.A."/>
            <person name="Labadie P.E."/>
            <person name="Jacobson A.L."/>
            <person name="Kennedy G.G."/>
            <person name="Srinivasan R."/>
            <person name="Hunt B.G."/>
        </authorList>
    </citation>
    <scope>NUCLEOTIDE SEQUENCE</scope>
    <source>
        <strain evidence="7">PL_HMW_Pooled</strain>
    </source>
</reference>
<protein>
    <recommendedName>
        <fullName evidence="9">Endonuclease</fullName>
    </recommendedName>
</protein>
<dbReference type="InterPro" id="IPR050951">
    <property type="entry name" value="Retrovirus_Pol_polyprotein"/>
</dbReference>
<evidence type="ECO:0000256" key="1">
    <source>
        <dbReference type="ARBA" id="ARBA00022801"/>
    </source>
</evidence>
<dbReference type="GO" id="GO:0071897">
    <property type="term" value="P:DNA biosynthetic process"/>
    <property type="evidence" value="ECO:0007669"/>
    <property type="project" value="UniProtKB-ARBA"/>
</dbReference>
<dbReference type="GO" id="GO:0004519">
    <property type="term" value="F:endonuclease activity"/>
    <property type="evidence" value="ECO:0007669"/>
    <property type="project" value="UniProtKB-KW"/>
</dbReference>
<dbReference type="Gene3D" id="4.10.60.10">
    <property type="entry name" value="Zinc finger, CCHC-type"/>
    <property type="match status" value="1"/>
</dbReference>
<dbReference type="Gene3D" id="3.10.10.10">
    <property type="entry name" value="HIV Type 1 Reverse Transcriptase, subunit A, domain 1"/>
    <property type="match status" value="1"/>
</dbReference>
<feature type="transmembrane region" description="Helical" evidence="3">
    <location>
        <begin position="341"/>
        <end position="361"/>
    </location>
</feature>
<dbReference type="InterPro" id="IPR036397">
    <property type="entry name" value="RNaseH_sf"/>
</dbReference>
<dbReference type="PROSITE" id="PS50994">
    <property type="entry name" value="INTEGRASE"/>
    <property type="match status" value="1"/>
</dbReference>
<evidence type="ECO:0000259" key="4">
    <source>
        <dbReference type="PROSITE" id="PS50175"/>
    </source>
</evidence>
<dbReference type="SUPFAM" id="SSF50630">
    <property type="entry name" value="Acid proteases"/>
    <property type="match status" value="1"/>
</dbReference>
<reference evidence="7" key="1">
    <citation type="submission" date="2021-07" db="EMBL/GenBank/DDBJ databases">
        <authorList>
            <person name="Catto M.A."/>
            <person name="Jacobson A."/>
            <person name="Kennedy G."/>
            <person name="Labadie P."/>
            <person name="Hunt B.G."/>
            <person name="Srinivasan R."/>
        </authorList>
    </citation>
    <scope>NUCLEOTIDE SEQUENCE</scope>
    <source>
        <strain evidence="7">PL_HMW_Pooled</strain>
        <tissue evidence="7">Head</tissue>
    </source>
</reference>
<dbReference type="InterPro" id="IPR021109">
    <property type="entry name" value="Peptidase_aspartic_dom_sf"/>
</dbReference>
<feature type="transmembrane region" description="Helical" evidence="3">
    <location>
        <begin position="368"/>
        <end position="388"/>
    </location>
</feature>
<feature type="domain" description="Peptidase A2" evidence="4">
    <location>
        <begin position="393"/>
        <end position="472"/>
    </location>
</feature>
<feature type="domain" description="Integrase catalytic" evidence="6">
    <location>
        <begin position="692"/>
        <end position="759"/>
    </location>
</feature>
<keyword evidence="3" id="KW-0472">Membrane</keyword>
<dbReference type="Pfam" id="PF00078">
    <property type="entry name" value="RVT_1"/>
    <property type="match status" value="1"/>
</dbReference>
<dbReference type="GO" id="GO:0016779">
    <property type="term" value="F:nucleotidyltransferase activity"/>
    <property type="evidence" value="ECO:0007669"/>
    <property type="project" value="UniProtKB-KW"/>
</dbReference>
<feature type="region of interest" description="Disordered" evidence="2">
    <location>
        <begin position="302"/>
        <end position="321"/>
    </location>
</feature>
<dbReference type="GO" id="GO:0006508">
    <property type="term" value="P:proteolysis"/>
    <property type="evidence" value="ECO:0007669"/>
    <property type="project" value="InterPro"/>
</dbReference>